<name>A0A5D3EVR6_9BACE</name>
<keyword evidence="2" id="KW-1185">Reference proteome</keyword>
<evidence type="ECO:0000313" key="2">
    <source>
        <dbReference type="Proteomes" id="UP000324383"/>
    </source>
</evidence>
<evidence type="ECO:0000313" key="1">
    <source>
        <dbReference type="EMBL" id="TYK33376.1"/>
    </source>
</evidence>
<dbReference type="Proteomes" id="UP000324383">
    <property type="component" value="Unassembled WGS sequence"/>
</dbReference>
<protein>
    <submittedName>
        <fullName evidence="1">DUF4292 domain-containing protein</fullName>
    </submittedName>
</protein>
<comment type="caution">
    <text evidence="1">The sequence shown here is derived from an EMBL/GenBank/DDBJ whole genome shotgun (WGS) entry which is preliminary data.</text>
</comment>
<dbReference type="InterPro" id="IPR025634">
    <property type="entry name" value="DUF4292"/>
</dbReference>
<proteinExistence type="predicted"/>
<dbReference type="RefSeq" id="WP_027324685.1">
    <property type="nucleotide sequence ID" value="NZ_CAMBON010000065.1"/>
</dbReference>
<dbReference type="AlphaFoldDB" id="A0A5D3EVR6"/>
<dbReference type="PROSITE" id="PS51257">
    <property type="entry name" value="PROKAR_LIPOPROTEIN"/>
    <property type="match status" value="1"/>
</dbReference>
<dbReference type="Pfam" id="PF14125">
    <property type="entry name" value="DUF4292"/>
    <property type="match status" value="1"/>
</dbReference>
<sequence length="187" mass="21154">MKKGVYLLLVVMLSLAGCKSTKRLTVPEGQVSRYLSSKLQLTVPGRNGAMSVGGSMKLKSRERVQLSFLMPLFRVEVARIEATPDEVLLVDRMNKRFVRATREELRSRFSKEVEFARLEKILFDASLPGGKSELTGKELGLPSLDKAKIRLYDFSDREFAMNPTELGARYEEVPVDDLIQMLKALLR</sequence>
<organism evidence="1 2">
    <name type="scientific">Bacteroides pyogenes</name>
    <dbReference type="NCBI Taxonomy" id="310300"/>
    <lineage>
        <taxon>Bacteria</taxon>
        <taxon>Pseudomonadati</taxon>
        <taxon>Bacteroidota</taxon>
        <taxon>Bacteroidia</taxon>
        <taxon>Bacteroidales</taxon>
        <taxon>Bacteroidaceae</taxon>
        <taxon>Bacteroides</taxon>
    </lineage>
</organism>
<gene>
    <name evidence="1" type="ORF">FNJ60_08280</name>
</gene>
<reference evidence="1 2" key="1">
    <citation type="submission" date="2019-07" db="EMBL/GenBank/DDBJ databases">
        <title>Draft Genome Sequences of Bacteroides pyogenes Strains Isolated from the Uterus Holstein Dairy Cows with Metritis.</title>
        <authorList>
            <person name="Cunha F."/>
            <person name="Galvao K.N."/>
            <person name="Jeon S.J."/>
            <person name="Jeong K.C."/>
        </authorList>
    </citation>
    <scope>NUCLEOTIDE SEQUENCE [LARGE SCALE GENOMIC DNA]</scope>
    <source>
        <strain evidence="1 2">KG-31</strain>
    </source>
</reference>
<dbReference type="EMBL" id="VKLW01000016">
    <property type="protein sequence ID" value="TYK33376.1"/>
    <property type="molecule type" value="Genomic_DNA"/>
</dbReference>
<accession>A0A5D3EVR6</accession>